<evidence type="ECO:0000313" key="3">
    <source>
        <dbReference type="EMBL" id="ADZ83713.1"/>
    </source>
</evidence>
<dbReference type="Pfam" id="PF10442">
    <property type="entry name" value="FIST_C"/>
    <property type="match status" value="1"/>
</dbReference>
<dbReference type="eggNOG" id="COG3287">
    <property type="taxonomic scope" value="Bacteria"/>
</dbReference>
<feature type="domain" description="FIST C-domain" evidence="2">
    <location>
        <begin position="228"/>
        <end position="369"/>
    </location>
</feature>
<gene>
    <name evidence="3" type="ordered locus">Clole_1998</name>
</gene>
<dbReference type="STRING" id="642492.Clole_1998"/>
<dbReference type="Proteomes" id="UP000008467">
    <property type="component" value="Chromosome"/>
</dbReference>
<dbReference type="InterPro" id="IPR019494">
    <property type="entry name" value="FIST_C"/>
</dbReference>
<evidence type="ECO:0000259" key="2">
    <source>
        <dbReference type="SMART" id="SM01204"/>
    </source>
</evidence>
<reference evidence="3 4" key="1">
    <citation type="journal article" date="2011" name="J. Bacteriol.">
        <title>Complete genome sequence of the cellulose-degrading bacterium Cellulosilyticum lentocellum.</title>
        <authorList>
            <consortium name="US DOE Joint Genome Institute"/>
            <person name="Miller D.A."/>
            <person name="Suen G."/>
            <person name="Bruce D."/>
            <person name="Copeland A."/>
            <person name="Cheng J.F."/>
            <person name="Detter C."/>
            <person name="Goodwin L.A."/>
            <person name="Han C.S."/>
            <person name="Hauser L.J."/>
            <person name="Land M.L."/>
            <person name="Lapidus A."/>
            <person name="Lucas S."/>
            <person name="Meincke L."/>
            <person name="Pitluck S."/>
            <person name="Tapia R."/>
            <person name="Teshima H."/>
            <person name="Woyke T."/>
            <person name="Fox B.G."/>
            <person name="Angert E.R."/>
            <person name="Currie C.R."/>
        </authorList>
    </citation>
    <scope>NUCLEOTIDE SEQUENCE [LARGE SCALE GENOMIC DNA]</scope>
    <source>
        <strain evidence="4">ATCC 49066 / DSM 5427 / NCIMB 11756 / RHM5</strain>
    </source>
</reference>
<keyword evidence="4" id="KW-1185">Reference proteome</keyword>
<dbReference type="KEGG" id="cle:Clole_1998"/>
<dbReference type="SMART" id="SM00897">
    <property type="entry name" value="FIST"/>
    <property type="match status" value="1"/>
</dbReference>
<proteinExistence type="predicted"/>
<evidence type="ECO:0000259" key="1">
    <source>
        <dbReference type="SMART" id="SM00897"/>
    </source>
</evidence>
<dbReference type="EMBL" id="CP002582">
    <property type="protein sequence ID" value="ADZ83713.1"/>
    <property type="molecule type" value="Genomic_DNA"/>
</dbReference>
<evidence type="ECO:0000313" key="4">
    <source>
        <dbReference type="Proteomes" id="UP000008467"/>
    </source>
</evidence>
<sequence length="388" mass="41338">MLKSKVGYSTNSNAYTSSKEALLMASEGLTNPKLVFMYSSVVYDQQELLKATSDLLPDVPIIGCTSFTGVLTPDGYISGDDGFIGMMALADDALSVGIAGLPKTGDARLIGREVAKKALKHANRSDAPKYFYMVASPGEEESYLKGIQDIIGRVPFFGGSAADNSISGEWSLFTHEGAFADGVAVAFFYTDKAFANEFTGAYKESNHVGVITKVDGKRGLIEIDGKPAVKVYADWTGTEADSLLGANLLAATITAPLGVKDRLGDLVAIRHPMSGNPDYSMSIGNNVAENTAVIMMEATVDDLIDSPYTTLEKLKSKLDKEIGAYHIVHCGGRRAGIGDRIDEVAENLKKAAGDVPFLGVFTFGEYGFEDDGNNTCGGLMLSFSAFEK</sequence>
<dbReference type="InterPro" id="IPR013702">
    <property type="entry name" value="FIST_domain_N"/>
</dbReference>
<dbReference type="SMART" id="SM01204">
    <property type="entry name" value="FIST_C"/>
    <property type="match status" value="1"/>
</dbReference>
<dbReference type="RefSeq" id="WP_013657007.1">
    <property type="nucleotide sequence ID" value="NC_015275.1"/>
</dbReference>
<protein>
    <recommendedName>
        <fullName evidence="5">FIST C domain-containing protein</fullName>
    </recommendedName>
</protein>
<dbReference type="PANTHER" id="PTHR40252:SF2">
    <property type="entry name" value="BLR0328 PROTEIN"/>
    <property type="match status" value="1"/>
</dbReference>
<dbReference type="PANTHER" id="PTHR40252">
    <property type="entry name" value="BLR0328 PROTEIN"/>
    <property type="match status" value="1"/>
</dbReference>
<dbReference type="AlphaFoldDB" id="F2JPQ3"/>
<feature type="domain" description="FIST" evidence="1">
    <location>
        <begin position="31"/>
        <end position="227"/>
    </location>
</feature>
<dbReference type="HOGENOM" id="CLU_052774_1_0_9"/>
<dbReference type="Pfam" id="PF08495">
    <property type="entry name" value="FIST"/>
    <property type="match status" value="1"/>
</dbReference>
<organism evidence="3 4">
    <name type="scientific">Cellulosilyticum lentocellum (strain ATCC 49066 / DSM 5427 / NCIMB 11756 / RHM5)</name>
    <name type="common">Clostridium lentocellum</name>
    <dbReference type="NCBI Taxonomy" id="642492"/>
    <lineage>
        <taxon>Bacteria</taxon>
        <taxon>Bacillati</taxon>
        <taxon>Bacillota</taxon>
        <taxon>Clostridia</taxon>
        <taxon>Lachnospirales</taxon>
        <taxon>Cellulosilyticaceae</taxon>
        <taxon>Cellulosilyticum</taxon>
    </lineage>
</organism>
<evidence type="ECO:0008006" key="5">
    <source>
        <dbReference type="Google" id="ProtNLM"/>
    </source>
</evidence>
<name>F2JPQ3_CELLD</name>
<accession>F2JPQ3</accession>